<dbReference type="GO" id="GO:0004222">
    <property type="term" value="F:metalloendopeptidase activity"/>
    <property type="evidence" value="ECO:0007669"/>
    <property type="project" value="TreeGrafter"/>
</dbReference>
<keyword evidence="2" id="KW-1133">Transmembrane helix</keyword>
<dbReference type="InterPro" id="IPR016047">
    <property type="entry name" value="M23ase_b-sheet_dom"/>
</dbReference>
<evidence type="ECO:0000313" key="4">
    <source>
        <dbReference type="EMBL" id="RID83465.1"/>
    </source>
</evidence>
<dbReference type="SUPFAM" id="SSF51261">
    <property type="entry name" value="Duplicated hybrid motif"/>
    <property type="match status" value="1"/>
</dbReference>
<dbReference type="RefSeq" id="WP_119113824.1">
    <property type="nucleotide sequence ID" value="NZ_CBCSEO010000050.1"/>
</dbReference>
<feature type="region of interest" description="Disordered" evidence="1">
    <location>
        <begin position="231"/>
        <end position="355"/>
    </location>
</feature>
<evidence type="ECO:0000259" key="3">
    <source>
        <dbReference type="Pfam" id="PF01551"/>
    </source>
</evidence>
<feature type="compositionally biased region" description="Basic and acidic residues" evidence="1">
    <location>
        <begin position="239"/>
        <end position="342"/>
    </location>
</feature>
<keyword evidence="2" id="KW-0812">Transmembrane</keyword>
<accession>A0A398B0X8</accession>
<keyword evidence="5" id="KW-1185">Reference proteome</keyword>
<dbReference type="InterPro" id="IPR011055">
    <property type="entry name" value="Dup_hybrid_motif"/>
</dbReference>
<dbReference type="PANTHER" id="PTHR21666">
    <property type="entry name" value="PEPTIDASE-RELATED"/>
    <property type="match status" value="1"/>
</dbReference>
<dbReference type="CDD" id="cd12797">
    <property type="entry name" value="M23_peptidase"/>
    <property type="match status" value="1"/>
</dbReference>
<comment type="caution">
    <text evidence="4">The sequence shown here is derived from an EMBL/GenBank/DDBJ whole genome shotgun (WGS) entry which is preliminary data.</text>
</comment>
<evidence type="ECO:0000256" key="1">
    <source>
        <dbReference type="SAM" id="MobiDB-lite"/>
    </source>
</evidence>
<dbReference type="Gene3D" id="2.70.70.10">
    <property type="entry name" value="Glucose Permease (Domain IIA)"/>
    <property type="match status" value="1"/>
</dbReference>
<dbReference type="OrthoDB" id="2050153at2"/>
<dbReference type="EMBL" id="QWVT01000027">
    <property type="protein sequence ID" value="RID83465.1"/>
    <property type="molecule type" value="Genomic_DNA"/>
</dbReference>
<evidence type="ECO:0000313" key="5">
    <source>
        <dbReference type="Proteomes" id="UP000265816"/>
    </source>
</evidence>
<name>A0A398B0X8_9BACI</name>
<feature type="transmembrane region" description="Helical" evidence="2">
    <location>
        <begin position="21"/>
        <end position="42"/>
    </location>
</feature>
<keyword evidence="2" id="KW-0472">Membrane</keyword>
<dbReference type="PANTHER" id="PTHR21666:SF291">
    <property type="entry name" value="STAGE II SPORULATION PROTEIN Q"/>
    <property type="match status" value="1"/>
</dbReference>
<sequence length="355" mass="38808">MREEEKKSSQDTSMKRFFKKRWAYPAIYLASAAIILSGVVWYQNSGTESDKFDYEATDQPGKKLNDAPAVEVNRALENFLMPAADPEKVVIQKQFYDNDSKKEEQEAALVVYNNQYHPNTGIDIAHKNGKEFEVVASVSGTVKSIKDDALLGNVIEIEHDKGIVTQYQSVKNIKVKAGQKVDQGQALATSGRSMFNEKAGIHVHFEIRKDNIPVNPSDFFEKPMSALMEANVVPADNSGKTEETSDDSKMEDGTKSGDSTKPEDGTKSGEGTKPEGGTKSDEGGKPEDGTKSDEGAKPEDGTKSEEDAKPEDSTKSKDGTKLNEESSKDEGTKNTKESEKDSINPSSESKNTTNS</sequence>
<dbReference type="InterPro" id="IPR050570">
    <property type="entry name" value="Cell_wall_metabolism_enzyme"/>
</dbReference>
<dbReference type="AlphaFoldDB" id="A0A398B0X8"/>
<organism evidence="4 5">
    <name type="scientific">Mesobacillus zeae</name>
    <dbReference type="NCBI Taxonomy" id="1917180"/>
    <lineage>
        <taxon>Bacteria</taxon>
        <taxon>Bacillati</taxon>
        <taxon>Bacillota</taxon>
        <taxon>Bacilli</taxon>
        <taxon>Bacillales</taxon>
        <taxon>Bacillaceae</taxon>
        <taxon>Mesobacillus</taxon>
    </lineage>
</organism>
<dbReference type="Proteomes" id="UP000265816">
    <property type="component" value="Unassembled WGS sequence"/>
</dbReference>
<gene>
    <name evidence="4" type="ORF">D1970_15695</name>
</gene>
<reference evidence="4 5" key="1">
    <citation type="submission" date="2018-08" db="EMBL/GenBank/DDBJ databases">
        <title>Bacillus jemisoniae sp. nov., Bacillus chryseoplanitiae sp. nov., Bacillus resnikiae sp. nov., and Bacillus frankliniae sp. nov., isolated from Viking spacecraft and associated surfaces.</title>
        <authorList>
            <person name="Seuylemezian A."/>
            <person name="Vaishampayan P."/>
        </authorList>
    </citation>
    <scope>NUCLEOTIDE SEQUENCE [LARGE SCALE GENOMIC DNA]</scope>
    <source>
        <strain evidence="4 5">JJ-247</strain>
    </source>
</reference>
<feature type="compositionally biased region" description="Polar residues" evidence="1">
    <location>
        <begin position="343"/>
        <end position="355"/>
    </location>
</feature>
<evidence type="ECO:0000256" key="2">
    <source>
        <dbReference type="SAM" id="Phobius"/>
    </source>
</evidence>
<protein>
    <submittedName>
        <fullName evidence="4">M23 family peptidase</fullName>
    </submittedName>
</protein>
<feature type="domain" description="M23ase beta-sheet core" evidence="3">
    <location>
        <begin position="118"/>
        <end position="216"/>
    </location>
</feature>
<proteinExistence type="predicted"/>
<dbReference type="Pfam" id="PF01551">
    <property type="entry name" value="Peptidase_M23"/>
    <property type="match status" value="1"/>
</dbReference>